<evidence type="ECO:0000256" key="6">
    <source>
        <dbReference type="ARBA" id="ARBA00022918"/>
    </source>
</evidence>
<keyword evidence="4" id="KW-0479">Metal-binding</keyword>
<dbReference type="Pfam" id="PF08388">
    <property type="entry name" value="GIIM"/>
    <property type="match status" value="1"/>
</dbReference>
<dbReference type="PATRIC" id="fig|320787.5.peg.3806"/>
<dbReference type="InterPro" id="IPR013597">
    <property type="entry name" value="Mat_intron_G2"/>
</dbReference>
<dbReference type="Gene3D" id="3.30.70.270">
    <property type="match status" value="1"/>
</dbReference>
<dbReference type="Proteomes" id="UP000036520">
    <property type="component" value="Chromosome"/>
</dbReference>
<dbReference type="PANTHER" id="PTHR34047">
    <property type="entry name" value="NUCLEAR INTRON MATURASE 1, MITOCHONDRIAL-RELATED"/>
    <property type="match status" value="1"/>
</dbReference>
<dbReference type="GO" id="GO:0003964">
    <property type="term" value="F:RNA-directed DNA polymerase activity"/>
    <property type="evidence" value="ECO:0007669"/>
    <property type="project" value="UniProtKB-KW"/>
</dbReference>
<dbReference type="KEGG" id="camu:CA2015_3518"/>
<dbReference type="CDD" id="cd01651">
    <property type="entry name" value="RT_G2_intron"/>
    <property type="match status" value="1"/>
</dbReference>
<sequence>MAYTVFNSFTTRKRMIELEKTKSVPITKEMVWEAYLQVKRKGKSAGVDELSMSVYDMQRHRHLYKVWNRLASGSYFPPAVLQVEIPKKNGSMRQLGIPTISDRVAQTVIKNQIEVRLEKIFHPDSYGYRPKRSAHQALEQVRNNCWKYDWVIDLDIKNFFDEIDHVKLLKALNKHVEEKWIFEYIKRWLNAPLQTKEGEVIARTKGTPQGGVISPLLANLYLHYTLDVWLKTIDSSIKFVRYADDIIIHCQTKTQAEKSLQKIKERVEDCGLRLHPDKTKIVYCKDFKRRQKYREVQFDFLGYTFQPRTSKSKKTKKLFLGFDCAMSIQSRSRIFDQLRKMEIPRIQCDSIVGIAHHLNPKLRGWIRYFGKYRGYSLSKVFYILRIKLIRWARYRYKRYRNNLTKAYKWLDRVRIQYPSLFYHWHVGYSN</sequence>
<evidence type="ECO:0000256" key="4">
    <source>
        <dbReference type="ARBA" id="ARBA00022723"/>
    </source>
</evidence>
<dbReference type="PANTHER" id="PTHR34047:SF3">
    <property type="entry name" value="BLR2052 PROTEIN"/>
    <property type="match status" value="1"/>
</dbReference>
<dbReference type="InterPro" id="IPR051083">
    <property type="entry name" value="GrpII_Intron_Splice-Mob/Def"/>
</dbReference>
<gene>
    <name evidence="11" type="ORF">CA2015_3482</name>
    <name evidence="12" type="ORF">CA2015_3518</name>
</gene>
<dbReference type="AlphaFoldDB" id="A0A0H4PIV5"/>
<evidence type="ECO:0000313" key="13">
    <source>
        <dbReference type="Proteomes" id="UP000036520"/>
    </source>
</evidence>
<dbReference type="EMBL" id="CP012040">
    <property type="protein sequence ID" value="AKP52868.1"/>
    <property type="molecule type" value="Genomic_DNA"/>
</dbReference>
<accession>A0A0H4PIV5</accession>
<evidence type="ECO:0000313" key="11">
    <source>
        <dbReference type="EMBL" id="AKP52868.1"/>
    </source>
</evidence>
<dbReference type="GO" id="GO:0003723">
    <property type="term" value="F:RNA binding"/>
    <property type="evidence" value="ECO:0007669"/>
    <property type="project" value="InterPro"/>
</dbReference>
<keyword evidence="7" id="KW-0051">Antiviral defense</keyword>
<dbReference type="InterPro" id="IPR043502">
    <property type="entry name" value="DNA/RNA_pol_sf"/>
</dbReference>
<evidence type="ECO:0000313" key="12">
    <source>
        <dbReference type="EMBL" id="AKP52900.1"/>
    </source>
</evidence>
<dbReference type="InterPro" id="IPR043128">
    <property type="entry name" value="Rev_trsase/Diguanyl_cyclase"/>
</dbReference>
<dbReference type="GO" id="GO:0051607">
    <property type="term" value="P:defense response to virus"/>
    <property type="evidence" value="ECO:0007669"/>
    <property type="project" value="UniProtKB-KW"/>
</dbReference>
<keyword evidence="13" id="KW-1185">Reference proteome</keyword>
<evidence type="ECO:0000256" key="8">
    <source>
        <dbReference type="ARBA" id="ARBA00034120"/>
    </source>
</evidence>
<dbReference type="InterPro" id="IPR030931">
    <property type="entry name" value="Group_II_RT_mat"/>
</dbReference>
<dbReference type="KEGG" id="camu:CA2015_3482"/>
<dbReference type="EC" id="2.7.7.49" evidence="1"/>
<evidence type="ECO:0000256" key="2">
    <source>
        <dbReference type="ARBA" id="ARBA00022679"/>
    </source>
</evidence>
<protein>
    <recommendedName>
        <fullName evidence="1">RNA-directed DNA polymerase</fullName>
        <ecNumber evidence="1">2.7.7.49</ecNumber>
    </recommendedName>
</protein>
<dbReference type="EMBL" id="CP012040">
    <property type="protein sequence ID" value="AKP52900.1"/>
    <property type="molecule type" value="Genomic_DNA"/>
</dbReference>
<evidence type="ECO:0000256" key="3">
    <source>
        <dbReference type="ARBA" id="ARBA00022695"/>
    </source>
</evidence>
<dbReference type="InterPro" id="IPR000477">
    <property type="entry name" value="RT_dom"/>
</dbReference>
<keyword evidence="2" id="KW-0808">Transferase</keyword>
<evidence type="ECO:0000256" key="9">
    <source>
        <dbReference type="ARBA" id="ARBA00048173"/>
    </source>
</evidence>
<evidence type="ECO:0000256" key="5">
    <source>
        <dbReference type="ARBA" id="ARBA00022842"/>
    </source>
</evidence>
<dbReference type="PRINTS" id="PR00866">
    <property type="entry name" value="RNADNAPOLMS"/>
</dbReference>
<keyword evidence="6 11" id="KW-0695">RNA-directed DNA polymerase</keyword>
<feature type="domain" description="Reverse transcriptase" evidence="10">
    <location>
        <begin position="66"/>
        <end position="305"/>
    </location>
</feature>
<dbReference type="GO" id="GO:0046872">
    <property type="term" value="F:metal ion binding"/>
    <property type="evidence" value="ECO:0007669"/>
    <property type="project" value="UniProtKB-KW"/>
</dbReference>
<evidence type="ECO:0000256" key="7">
    <source>
        <dbReference type="ARBA" id="ARBA00023118"/>
    </source>
</evidence>
<dbReference type="SUPFAM" id="SSF56672">
    <property type="entry name" value="DNA/RNA polymerases"/>
    <property type="match status" value="1"/>
</dbReference>
<organism evidence="11 13">
    <name type="scientific">Cyclobacterium amurskyense</name>
    <dbReference type="NCBI Taxonomy" id="320787"/>
    <lineage>
        <taxon>Bacteria</taxon>
        <taxon>Pseudomonadati</taxon>
        <taxon>Bacteroidota</taxon>
        <taxon>Cytophagia</taxon>
        <taxon>Cytophagales</taxon>
        <taxon>Cyclobacteriaceae</taxon>
        <taxon>Cyclobacterium</taxon>
    </lineage>
</organism>
<dbReference type="NCBIfam" id="TIGR04416">
    <property type="entry name" value="group_II_RT_mat"/>
    <property type="match status" value="1"/>
</dbReference>
<dbReference type="InterPro" id="IPR000123">
    <property type="entry name" value="Reverse_transcriptase_msDNA"/>
</dbReference>
<dbReference type="STRING" id="320787.CA2015_3482"/>
<dbReference type="Pfam" id="PF00078">
    <property type="entry name" value="RVT_1"/>
    <property type="match status" value="1"/>
</dbReference>
<name>A0A0H4PIV5_9BACT</name>
<evidence type="ECO:0000259" key="10">
    <source>
        <dbReference type="PROSITE" id="PS50878"/>
    </source>
</evidence>
<keyword evidence="3" id="KW-0548">Nucleotidyltransferase</keyword>
<comment type="catalytic activity">
    <reaction evidence="9">
        <text>DNA(n) + a 2'-deoxyribonucleoside 5'-triphosphate = DNA(n+1) + diphosphate</text>
        <dbReference type="Rhea" id="RHEA:22508"/>
        <dbReference type="Rhea" id="RHEA-COMP:17339"/>
        <dbReference type="Rhea" id="RHEA-COMP:17340"/>
        <dbReference type="ChEBI" id="CHEBI:33019"/>
        <dbReference type="ChEBI" id="CHEBI:61560"/>
        <dbReference type="ChEBI" id="CHEBI:173112"/>
        <dbReference type="EC" id="2.7.7.49"/>
    </reaction>
</comment>
<dbReference type="PROSITE" id="PS50878">
    <property type="entry name" value="RT_POL"/>
    <property type="match status" value="1"/>
</dbReference>
<reference evidence="11 13" key="1">
    <citation type="submission" date="2015-07" db="EMBL/GenBank/DDBJ databases">
        <authorList>
            <person name="Kim K.M."/>
        </authorList>
    </citation>
    <scope>NUCLEOTIDE SEQUENCE [LARGE SCALE GENOMIC DNA]</scope>
    <source>
        <strain evidence="11 13">KCTC 12363</strain>
    </source>
</reference>
<proteinExistence type="inferred from homology"/>
<keyword evidence="5" id="KW-0460">Magnesium</keyword>
<comment type="similarity">
    <text evidence="8">Belongs to the bacterial reverse transcriptase family.</text>
</comment>
<evidence type="ECO:0000256" key="1">
    <source>
        <dbReference type="ARBA" id="ARBA00012493"/>
    </source>
</evidence>